<protein>
    <submittedName>
        <fullName evidence="2">Uncharacterized protein LOC105360122</fullName>
    </submittedName>
</protein>
<gene>
    <name evidence="2" type="primary">LOC105360122</name>
</gene>
<sequence>MQGDVAAFGREIQDHISNWMETVPIKSITNRLCERKAESTGFAIDMTQNVFCAVSEPLALMSKGNVGAPLVQNGRLMGIFKELYPKQPEGYLPHKLNIFIFASYYKDFILDLRDNF</sequence>
<dbReference type="InterPro" id="IPR009003">
    <property type="entry name" value="Peptidase_S1_PA"/>
</dbReference>
<dbReference type="AlphaFoldDB" id="A0AAJ6YCJ3"/>
<proteinExistence type="predicted"/>
<evidence type="ECO:0000313" key="2">
    <source>
        <dbReference type="RefSeq" id="XP_011495223.1"/>
    </source>
</evidence>
<dbReference type="GeneID" id="105360122"/>
<accession>A0AAJ6YCJ3</accession>
<dbReference type="Gene3D" id="2.40.10.10">
    <property type="entry name" value="Trypsin-like serine proteases"/>
    <property type="match status" value="1"/>
</dbReference>
<dbReference type="InterPro" id="IPR043504">
    <property type="entry name" value="Peptidase_S1_PA_chymotrypsin"/>
</dbReference>
<dbReference type="Proteomes" id="UP000695007">
    <property type="component" value="Unplaced"/>
</dbReference>
<reference evidence="2" key="1">
    <citation type="submission" date="2025-08" db="UniProtKB">
        <authorList>
            <consortium name="RefSeq"/>
        </authorList>
    </citation>
    <scope>IDENTIFICATION</scope>
</reference>
<organism evidence="1 2">
    <name type="scientific">Ceratosolen solmsi marchali</name>
    <dbReference type="NCBI Taxonomy" id="326594"/>
    <lineage>
        <taxon>Eukaryota</taxon>
        <taxon>Metazoa</taxon>
        <taxon>Ecdysozoa</taxon>
        <taxon>Arthropoda</taxon>
        <taxon>Hexapoda</taxon>
        <taxon>Insecta</taxon>
        <taxon>Pterygota</taxon>
        <taxon>Neoptera</taxon>
        <taxon>Endopterygota</taxon>
        <taxon>Hymenoptera</taxon>
        <taxon>Apocrita</taxon>
        <taxon>Proctotrupomorpha</taxon>
        <taxon>Chalcidoidea</taxon>
        <taxon>Agaonidae</taxon>
        <taxon>Agaoninae</taxon>
        <taxon>Ceratosolen</taxon>
    </lineage>
</organism>
<dbReference type="RefSeq" id="XP_011495223.1">
    <property type="nucleotide sequence ID" value="XM_011496921.1"/>
</dbReference>
<name>A0AAJ6YCJ3_9HYME</name>
<keyword evidence="1" id="KW-1185">Reference proteome</keyword>
<evidence type="ECO:0000313" key="1">
    <source>
        <dbReference type="Proteomes" id="UP000695007"/>
    </source>
</evidence>
<dbReference type="SUPFAM" id="SSF50494">
    <property type="entry name" value="Trypsin-like serine proteases"/>
    <property type="match status" value="1"/>
</dbReference>
<dbReference type="KEGG" id="csol:105360122"/>